<dbReference type="HOGENOM" id="CLU_2323898_0_0_1"/>
<reference evidence="1" key="1">
    <citation type="journal article" date="2009" name="Plant Mol. Biol.">
        <title>Insights into corn genes derived from large-scale cDNA sequencing.</title>
        <authorList>
            <person name="Alexandrov N.N."/>
            <person name="Brover V.V."/>
            <person name="Freidin S."/>
            <person name="Troukhan M.E."/>
            <person name="Tatarinova T.V."/>
            <person name="Zhang H."/>
            <person name="Swaller T.J."/>
            <person name="Lu Y.P."/>
            <person name="Bouck J."/>
            <person name="Flavell R.B."/>
            <person name="Feldmann K.A."/>
        </authorList>
    </citation>
    <scope>NUCLEOTIDE SEQUENCE</scope>
</reference>
<protein>
    <submittedName>
        <fullName evidence="1">Uncharacterized protein</fullName>
    </submittedName>
</protein>
<dbReference type="EMBL" id="EU953258">
    <property type="protein sequence ID" value="ACG25376.1"/>
    <property type="molecule type" value="mRNA"/>
</dbReference>
<proteinExistence type="evidence at transcript level"/>
<dbReference type="AlphaFoldDB" id="B6SKJ3"/>
<name>B6SKJ3_MAIZE</name>
<evidence type="ECO:0000313" key="1">
    <source>
        <dbReference type="EMBL" id="ACG25376.1"/>
    </source>
</evidence>
<organism evidence="1">
    <name type="scientific">Zea mays</name>
    <name type="common">Maize</name>
    <dbReference type="NCBI Taxonomy" id="4577"/>
    <lineage>
        <taxon>Eukaryota</taxon>
        <taxon>Viridiplantae</taxon>
        <taxon>Streptophyta</taxon>
        <taxon>Embryophyta</taxon>
        <taxon>Tracheophyta</taxon>
        <taxon>Spermatophyta</taxon>
        <taxon>Magnoliopsida</taxon>
        <taxon>Liliopsida</taxon>
        <taxon>Poales</taxon>
        <taxon>Poaceae</taxon>
        <taxon>PACMAD clade</taxon>
        <taxon>Panicoideae</taxon>
        <taxon>Andropogonodae</taxon>
        <taxon>Andropogoneae</taxon>
        <taxon>Tripsacinae</taxon>
        <taxon>Zea</taxon>
    </lineage>
</organism>
<accession>B6SKJ3</accession>
<sequence>MRRRLLPGIPRPRSSCSPEDSKVTVGFLATLVLAMTEAASAHFSPRAATTDGSRIRLIDLEESPPSCFTERDARILQRRERVHRRRHPCPPVLHLRSVV</sequence>